<evidence type="ECO:0000313" key="4">
    <source>
        <dbReference type="Proteomes" id="UP000294239"/>
    </source>
</evidence>
<keyword evidence="4" id="KW-1185">Reference proteome</keyword>
<feature type="transmembrane region" description="Helical" evidence="1">
    <location>
        <begin position="122"/>
        <end position="145"/>
    </location>
</feature>
<feature type="transmembrane region" description="Helical" evidence="1">
    <location>
        <begin position="34"/>
        <end position="54"/>
    </location>
</feature>
<keyword evidence="1" id="KW-0472">Membrane</keyword>
<protein>
    <recommendedName>
        <fullName evidence="2">Inositolphosphotransferase Aur1/Ipt1 domain-containing protein</fullName>
    </recommendedName>
</protein>
<feature type="transmembrane region" description="Helical" evidence="1">
    <location>
        <begin position="9"/>
        <end position="28"/>
    </location>
</feature>
<feature type="transmembrane region" description="Helical" evidence="1">
    <location>
        <begin position="225"/>
        <end position="243"/>
    </location>
</feature>
<evidence type="ECO:0000256" key="1">
    <source>
        <dbReference type="SAM" id="Phobius"/>
    </source>
</evidence>
<dbReference type="GeneID" id="301043949"/>
<sequence length="321" mass="35854">MHFLPVERFVASIIAALFVIDIALVGFKDIQIDVVGYCLSIGIGSGLVFLGQIYRARKREEKMAAALIAAGLFILFSICGSIFNYMFLPVRFSLIDEMLMRIDGWIGYDWARSVTWVASYPLIGTLLFFVYATSLPQLLFIIIVLGFTGKIRQLHQFLLTGVLGALISITFWVFFPTYSPSAFQELPAWVPQAMPLALGPEYGRELVRLGHEGVRYLTPRNVEGLIGFPSFHIFMAAMSVYFVPRYRAVILVIVTLNLLMLPAVLIQGAHHLSDVFGGVLLFAIVCPLSIRLAKMLTFRAGESPSGRSNVLVRSFWSFPEK</sequence>
<comment type="caution">
    <text evidence="3">The sequence shown here is derived from an EMBL/GenBank/DDBJ whole genome shotgun (WGS) entry which is preliminary data.</text>
</comment>
<dbReference type="EMBL" id="SISF01000034">
    <property type="protein sequence ID" value="TBN08287.1"/>
    <property type="molecule type" value="Genomic_DNA"/>
</dbReference>
<keyword evidence="1" id="KW-1133">Transmembrane helix</keyword>
<evidence type="ECO:0000313" key="3">
    <source>
        <dbReference type="EMBL" id="TBN08287.1"/>
    </source>
</evidence>
<dbReference type="Proteomes" id="UP000294239">
    <property type="component" value="Unassembled WGS sequence"/>
</dbReference>
<dbReference type="Pfam" id="PF14378">
    <property type="entry name" value="PAP2_3"/>
    <property type="match status" value="1"/>
</dbReference>
<accession>A0ABY1Y2M5</accession>
<organism evidence="3 4">
    <name type="scientific">Agrobacterium cavarae</name>
    <dbReference type="NCBI Taxonomy" id="2528239"/>
    <lineage>
        <taxon>Bacteria</taxon>
        <taxon>Pseudomonadati</taxon>
        <taxon>Pseudomonadota</taxon>
        <taxon>Alphaproteobacteria</taxon>
        <taxon>Hyphomicrobiales</taxon>
        <taxon>Rhizobiaceae</taxon>
        <taxon>Rhizobium/Agrobacterium group</taxon>
        <taxon>Agrobacterium</taxon>
    </lineage>
</organism>
<keyword evidence="1" id="KW-0812">Transmembrane</keyword>
<dbReference type="Gene3D" id="1.20.144.10">
    <property type="entry name" value="Phosphatidic acid phosphatase type 2/haloperoxidase"/>
    <property type="match status" value="1"/>
</dbReference>
<feature type="transmembrane region" description="Helical" evidence="1">
    <location>
        <begin position="66"/>
        <end position="88"/>
    </location>
</feature>
<evidence type="ECO:0000259" key="2">
    <source>
        <dbReference type="Pfam" id="PF14378"/>
    </source>
</evidence>
<feature type="transmembrane region" description="Helical" evidence="1">
    <location>
        <begin position="157"/>
        <end position="175"/>
    </location>
</feature>
<proteinExistence type="predicted"/>
<dbReference type="InterPro" id="IPR026841">
    <property type="entry name" value="Aur1/Ipt1"/>
</dbReference>
<feature type="transmembrane region" description="Helical" evidence="1">
    <location>
        <begin position="250"/>
        <end position="269"/>
    </location>
</feature>
<gene>
    <name evidence="3" type="ORF">EYC79_22435</name>
</gene>
<feature type="domain" description="Inositolphosphotransferase Aur1/Ipt1" evidence="2">
    <location>
        <begin position="99"/>
        <end position="285"/>
    </location>
</feature>
<reference evidence="3 4" key="1">
    <citation type="submission" date="2019-02" db="EMBL/GenBank/DDBJ databases">
        <title>Current taxonomic status of genus Agrobacterium and description of Agrobacterium cavarae sp. nov. isolated from maize roots.</title>
        <authorList>
            <person name="Flores-Felix J.D."/>
            <person name="Menendez E."/>
            <person name="Ramirez-Bahena M.H."/>
            <person name="Garcia-Fraile P."/>
            <person name="Velazquez E."/>
        </authorList>
    </citation>
    <scope>NUCLEOTIDE SEQUENCE [LARGE SCALE GENOMIC DNA]</scope>
    <source>
        <strain evidence="3 4">RZME10</strain>
    </source>
</reference>
<name>A0ABY1Y2M5_9HYPH</name>
<feature type="transmembrane region" description="Helical" evidence="1">
    <location>
        <begin position="275"/>
        <end position="293"/>
    </location>
</feature>
<dbReference type="RefSeq" id="WP_130979557.1">
    <property type="nucleotide sequence ID" value="NZ_SISF01000034.1"/>
</dbReference>